<dbReference type="SMART" id="SM00020">
    <property type="entry name" value="Tryp_SPc"/>
    <property type="match status" value="1"/>
</dbReference>
<feature type="compositionally biased region" description="Pro residues" evidence="2">
    <location>
        <begin position="20"/>
        <end position="32"/>
    </location>
</feature>
<dbReference type="CDD" id="cd00190">
    <property type="entry name" value="Tryp_SPc"/>
    <property type="match status" value="1"/>
</dbReference>
<dbReference type="Proteomes" id="UP000283509">
    <property type="component" value="Unassembled WGS sequence"/>
</dbReference>
<dbReference type="OrthoDB" id="60866at2759"/>
<evidence type="ECO:0000313" key="4">
    <source>
        <dbReference type="EMBL" id="ROT70341.1"/>
    </source>
</evidence>
<protein>
    <submittedName>
        <fullName evidence="4">Chymotrypsin-like proteinase</fullName>
    </submittedName>
</protein>
<dbReference type="InterPro" id="IPR043504">
    <property type="entry name" value="Peptidase_S1_PA_chymotrypsin"/>
</dbReference>
<dbReference type="STRING" id="6689.A0A3R7PLI4"/>
<dbReference type="SUPFAM" id="SSF50494">
    <property type="entry name" value="Trypsin-like serine proteases"/>
    <property type="match status" value="1"/>
</dbReference>
<evidence type="ECO:0000313" key="5">
    <source>
        <dbReference type="Proteomes" id="UP000283509"/>
    </source>
</evidence>
<evidence type="ECO:0000259" key="3">
    <source>
        <dbReference type="PROSITE" id="PS50240"/>
    </source>
</evidence>
<accession>A0A3R7PLI4</accession>
<keyword evidence="5" id="KW-1185">Reference proteome</keyword>
<dbReference type="PANTHER" id="PTHR24271:SF50">
    <property type="match status" value="1"/>
</dbReference>
<name>A0A3R7PLI4_PENVA</name>
<dbReference type="GO" id="GO:0004252">
    <property type="term" value="F:serine-type endopeptidase activity"/>
    <property type="evidence" value="ECO:0007669"/>
    <property type="project" value="InterPro"/>
</dbReference>
<dbReference type="InterPro" id="IPR001254">
    <property type="entry name" value="Trypsin_dom"/>
</dbReference>
<dbReference type="GO" id="GO:0006508">
    <property type="term" value="P:proteolysis"/>
    <property type="evidence" value="ECO:0007669"/>
    <property type="project" value="InterPro"/>
</dbReference>
<gene>
    <name evidence="4" type="ORF">C7M84_011391</name>
</gene>
<dbReference type="PROSITE" id="PS50240">
    <property type="entry name" value="TRYPSIN_DOM"/>
    <property type="match status" value="1"/>
</dbReference>
<reference evidence="4 5" key="1">
    <citation type="submission" date="2018-04" db="EMBL/GenBank/DDBJ databases">
        <authorList>
            <person name="Zhang X."/>
            <person name="Yuan J."/>
            <person name="Li F."/>
            <person name="Xiang J."/>
        </authorList>
    </citation>
    <scope>NUCLEOTIDE SEQUENCE [LARGE SCALE GENOMIC DNA]</scope>
    <source>
        <tissue evidence="4">Muscle</tissue>
    </source>
</reference>
<keyword evidence="1" id="KW-1015">Disulfide bond</keyword>
<dbReference type="AlphaFoldDB" id="A0A3R7PLI4"/>
<feature type="domain" description="Peptidase S1" evidence="3">
    <location>
        <begin position="36"/>
        <end position="249"/>
    </location>
</feature>
<dbReference type="InterPro" id="IPR009003">
    <property type="entry name" value="Peptidase_S1_PA"/>
</dbReference>
<dbReference type="Pfam" id="PF00089">
    <property type="entry name" value="Trypsin"/>
    <property type="match status" value="1"/>
</dbReference>
<reference evidence="4 5" key="2">
    <citation type="submission" date="2019-01" db="EMBL/GenBank/DDBJ databases">
        <title>The decoding of complex shrimp genome reveals the adaptation for benthos swimmer, frequently molting mechanism and breeding impact on genome.</title>
        <authorList>
            <person name="Sun Y."/>
            <person name="Gao Y."/>
            <person name="Yu Y."/>
        </authorList>
    </citation>
    <scope>NUCLEOTIDE SEQUENCE [LARGE SCALE GENOMIC DNA]</scope>
    <source>
        <tissue evidence="4">Muscle</tissue>
    </source>
</reference>
<proteinExistence type="predicted"/>
<dbReference type="EMBL" id="QCYY01002440">
    <property type="protein sequence ID" value="ROT70341.1"/>
    <property type="molecule type" value="Genomic_DNA"/>
</dbReference>
<comment type="caution">
    <text evidence="4">The sequence shown here is derived from an EMBL/GenBank/DDBJ whole genome shotgun (WGS) entry which is preliminary data.</text>
</comment>
<dbReference type="PANTHER" id="PTHR24271">
    <property type="entry name" value="KALLIKREIN-RELATED"/>
    <property type="match status" value="1"/>
</dbReference>
<organism evidence="4 5">
    <name type="scientific">Penaeus vannamei</name>
    <name type="common">Whiteleg shrimp</name>
    <name type="synonym">Litopenaeus vannamei</name>
    <dbReference type="NCBI Taxonomy" id="6689"/>
    <lineage>
        <taxon>Eukaryota</taxon>
        <taxon>Metazoa</taxon>
        <taxon>Ecdysozoa</taxon>
        <taxon>Arthropoda</taxon>
        <taxon>Crustacea</taxon>
        <taxon>Multicrustacea</taxon>
        <taxon>Malacostraca</taxon>
        <taxon>Eumalacostraca</taxon>
        <taxon>Eucarida</taxon>
        <taxon>Decapoda</taxon>
        <taxon>Dendrobranchiata</taxon>
        <taxon>Penaeoidea</taxon>
        <taxon>Penaeidae</taxon>
        <taxon>Penaeus</taxon>
    </lineage>
</organism>
<dbReference type="Gene3D" id="2.40.10.10">
    <property type="entry name" value="Trypsin-like serine proteases"/>
    <property type="match status" value="3"/>
</dbReference>
<evidence type="ECO:0000256" key="1">
    <source>
        <dbReference type="ARBA" id="ARBA00023157"/>
    </source>
</evidence>
<sequence length="278" mass="31660">MIKFIFQEPFSPIELRDEGPPPPESSEGPPLPGQRIMGGREATPFTRKYQAFLRAKRHFCGAAIISDHRTDYTMVVIMGIHDLRRKQKFSQEIIVVGSFIHPEYGNGFTISNDIAVVKLQRRIRYHRNISPIKLPTRDIDLNTPIVVTGWGKTSATDRNQPTTLREIVFRTISYHECKNHYKWMGNDMFCARAKETSALCKGDTGGPAMHDGYLVGIVPVITNDCNSVKKPQGFTKVYHHVNWIKRAMLDNYTIPNGCNILDLSLVLIVLAQLFVYWI</sequence>
<evidence type="ECO:0000256" key="2">
    <source>
        <dbReference type="SAM" id="MobiDB-lite"/>
    </source>
</evidence>
<feature type="region of interest" description="Disordered" evidence="2">
    <location>
        <begin position="13"/>
        <end position="39"/>
    </location>
</feature>